<dbReference type="Pfam" id="PF03349">
    <property type="entry name" value="Toluene_X"/>
    <property type="match status" value="1"/>
</dbReference>
<protein>
    <submittedName>
        <fullName evidence="8">Aromatic hydrocarbon degradation protein</fullName>
    </submittedName>
</protein>
<comment type="caution">
    <text evidence="8">The sequence shown here is derived from an EMBL/GenBank/DDBJ whole genome shotgun (WGS) entry which is preliminary data.</text>
</comment>
<keyword evidence="3" id="KW-1134">Transmembrane beta strand</keyword>
<evidence type="ECO:0000256" key="7">
    <source>
        <dbReference type="ARBA" id="ARBA00023237"/>
    </source>
</evidence>
<dbReference type="InterPro" id="IPR005017">
    <property type="entry name" value="OMPP1/FadL/TodX"/>
</dbReference>
<evidence type="ECO:0000313" key="8">
    <source>
        <dbReference type="EMBL" id="RXZ34767.1"/>
    </source>
</evidence>
<gene>
    <name evidence="8" type="ORF">EO081_03660</name>
</gene>
<sequence length="433" mass="46107">MSPRIKFSLLAAAPVWLVASTGVAHAQAFYLQEQSARAAGRAFSGEVADTGPQSLWWNPAAIAEMDSAEASIAISAILPRGKVVDDGTVIVRPGQPPAPVGGQSVSKNPINNGFLPSGAVAMPLNERVSIGLAVTSPYSFTTNYDSDSWARYSADKTRLRTIDIQPSIGVAVTDWLRVGAAVNVEYTDAELGNALPNLSAALPDGQQILSGDGWDLGWTAGVQMHNDWATVGISYKSAIEHTLKGNLEISGLVGPLAGQNRSLDGVKAKFKTPAQIIVGGRFRTTDALTLNVQGIRYTWADFDAIRLGSPLNTAIPENYRNTWSLAGGFDYAATPDLTLRAGVQRTLTPTRDGERDARVPDSNRWNFGAGGSYNLSPSFTIDAGANYVSFKDETVDRITAAYAGTPVQTPVVTDGRLEDAYALIFTLGGRVRF</sequence>
<keyword evidence="7" id="KW-0998">Cell outer membrane</keyword>
<reference evidence="8 9" key="1">
    <citation type="submission" date="2019-01" db="EMBL/GenBank/DDBJ databases">
        <title>Sphingomonas mucosissima sp. nov. and Sphingomonas desiccabilis sp. nov., from biological soil crusts in the Colorado Plateau, USA.</title>
        <authorList>
            <person name="Zhu D."/>
        </authorList>
    </citation>
    <scope>NUCLEOTIDE SEQUENCE [LARGE SCALE GENOMIC DNA]</scope>
    <source>
        <strain evidence="8 9">CP1D</strain>
    </source>
</reference>
<keyword evidence="9" id="KW-1185">Reference proteome</keyword>
<dbReference type="AlphaFoldDB" id="A0A4V1QPS0"/>
<dbReference type="PANTHER" id="PTHR35093:SF8">
    <property type="entry name" value="OUTER MEMBRANE PROTEIN NMB0088-RELATED"/>
    <property type="match status" value="1"/>
</dbReference>
<dbReference type="RefSeq" id="WP_129340550.1">
    <property type="nucleotide sequence ID" value="NZ_JACIDD010000001.1"/>
</dbReference>
<dbReference type="GO" id="GO:0015483">
    <property type="term" value="F:long-chain fatty acid transporting porin activity"/>
    <property type="evidence" value="ECO:0007669"/>
    <property type="project" value="TreeGrafter"/>
</dbReference>
<evidence type="ECO:0000256" key="5">
    <source>
        <dbReference type="ARBA" id="ARBA00022729"/>
    </source>
</evidence>
<keyword evidence="4" id="KW-0812">Transmembrane</keyword>
<evidence type="ECO:0000256" key="4">
    <source>
        <dbReference type="ARBA" id="ARBA00022692"/>
    </source>
</evidence>
<dbReference type="SUPFAM" id="SSF56935">
    <property type="entry name" value="Porins"/>
    <property type="match status" value="1"/>
</dbReference>
<keyword evidence="6" id="KW-0472">Membrane</keyword>
<comment type="similarity">
    <text evidence="2">Belongs to the OmpP1/FadL family.</text>
</comment>
<evidence type="ECO:0000256" key="6">
    <source>
        <dbReference type="ARBA" id="ARBA00023136"/>
    </source>
</evidence>
<evidence type="ECO:0000256" key="2">
    <source>
        <dbReference type="ARBA" id="ARBA00008163"/>
    </source>
</evidence>
<dbReference type="EMBL" id="SDPT01000001">
    <property type="protein sequence ID" value="RXZ34767.1"/>
    <property type="molecule type" value="Genomic_DNA"/>
</dbReference>
<organism evidence="8 9">
    <name type="scientific">Sphingomonas desiccabilis</name>
    <dbReference type="NCBI Taxonomy" id="429134"/>
    <lineage>
        <taxon>Bacteria</taxon>
        <taxon>Pseudomonadati</taxon>
        <taxon>Pseudomonadota</taxon>
        <taxon>Alphaproteobacteria</taxon>
        <taxon>Sphingomonadales</taxon>
        <taxon>Sphingomonadaceae</taxon>
        <taxon>Sphingomonas</taxon>
    </lineage>
</organism>
<dbReference type="GO" id="GO:0009279">
    <property type="term" value="C:cell outer membrane"/>
    <property type="evidence" value="ECO:0007669"/>
    <property type="project" value="UniProtKB-SubCell"/>
</dbReference>
<keyword evidence="5" id="KW-0732">Signal</keyword>
<dbReference type="OrthoDB" id="19849at2"/>
<evidence type="ECO:0000313" key="9">
    <source>
        <dbReference type="Proteomes" id="UP000292347"/>
    </source>
</evidence>
<proteinExistence type="inferred from homology"/>
<dbReference type="Gene3D" id="2.40.160.60">
    <property type="entry name" value="Outer membrane protein transport protein (OMPP1/FadL/TodX)"/>
    <property type="match status" value="1"/>
</dbReference>
<evidence type="ECO:0000256" key="3">
    <source>
        <dbReference type="ARBA" id="ARBA00022452"/>
    </source>
</evidence>
<name>A0A4V1QPS0_9SPHN</name>
<evidence type="ECO:0000256" key="1">
    <source>
        <dbReference type="ARBA" id="ARBA00004571"/>
    </source>
</evidence>
<dbReference type="PANTHER" id="PTHR35093">
    <property type="entry name" value="OUTER MEMBRANE PROTEIN NMB0088-RELATED"/>
    <property type="match status" value="1"/>
</dbReference>
<dbReference type="Proteomes" id="UP000292347">
    <property type="component" value="Unassembled WGS sequence"/>
</dbReference>
<accession>A0A4V1QPS0</accession>
<comment type="subcellular location">
    <subcellularLocation>
        <location evidence="1">Cell outer membrane</location>
        <topology evidence="1">Multi-pass membrane protein</topology>
    </subcellularLocation>
</comment>